<dbReference type="Pfam" id="PF03865">
    <property type="entry name" value="ShlB"/>
    <property type="match status" value="1"/>
</dbReference>
<evidence type="ECO:0000259" key="6">
    <source>
        <dbReference type="Pfam" id="PF08479"/>
    </source>
</evidence>
<keyword evidence="1" id="KW-0472">Membrane</keyword>
<feature type="compositionally biased region" description="Pro residues" evidence="4">
    <location>
        <begin position="31"/>
        <end position="51"/>
    </location>
</feature>
<dbReference type="InterPro" id="IPR013686">
    <property type="entry name" value="Polypept-transport_assoc_ShlB"/>
</dbReference>
<feature type="domain" description="Haemolysin activator HlyB C-terminal" evidence="5">
    <location>
        <begin position="211"/>
        <end position="524"/>
    </location>
</feature>
<keyword evidence="8" id="KW-1185">Reference proteome</keyword>
<dbReference type="InterPro" id="IPR005565">
    <property type="entry name" value="Hemolysn_activator_HlyB_C"/>
</dbReference>
<evidence type="ECO:0000313" key="7">
    <source>
        <dbReference type="EMBL" id="USR91432.1"/>
    </source>
</evidence>
<accession>A0ABY5ARG7</accession>
<dbReference type="InterPro" id="IPR051544">
    <property type="entry name" value="TPS_OM_transporter"/>
</dbReference>
<evidence type="ECO:0000256" key="4">
    <source>
        <dbReference type="SAM" id="MobiDB-lite"/>
    </source>
</evidence>
<keyword evidence="1" id="KW-1134">Transmembrane beta strand</keyword>
<dbReference type="EMBL" id="CP098611">
    <property type="protein sequence ID" value="USR91432.1"/>
    <property type="molecule type" value="Genomic_DNA"/>
</dbReference>
<organism evidence="7 8">
    <name type="scientific">Phormidium yuhuli AB48</name>
    <dbReference type="NCBI Taxonomy" id="2940671"/>
    <lineage>
        <taxon>Bacteria</taxon>
        <taxon>Bacillati</taxon>
        <taxon>Cyanobacteriota</taxon>
        <taxon>Cyanophyceae</taxon>
        <taxon>Oscillatoriophycideae</taxon>
        <taxon>Oscillatoriales</taxon>
        <taxon>Oscillatoriaceae</taxon>
        <taxon>Phormidium</taxon>
        <taxon>Phormidium yuhuli</taxon>
    </lineage>
</organism>
<protein>
    <submittedName>
        <fullName evidence="7">BamA/TamA family outer membrane protein</fullName>
    </submittedName>
</protein>
<feature type="region of interest" description="Disordered" evidence="4">
    <location>
        <begin position="31"/>
        <end position="67"/>
    </location>
</feature>
<dbReference type="PANTHER" id="PTHR34597">
    <property type="entry name" value="SLR1661 PROTEIN"/>
    <property type="match status" value="1"/>
</dbReference>
<reference evidence="7" key="1">
    <citation type="submission" date="2022-06" db="EMBL/GenBank/DDBJ databases">
        <title>Genome sequence of Phormidium yuhuli AB48 isolated from an industrial photobioreactor environment.</title>
        <authorList>
            <person name="Qiu Y."/>
            <person name="Noonan A.J.C."/>
            <person name="Dofher K."/>
            <person name="Koch M."/>
            <person name="Kieft B."/>
            <person name="Lin X."/>
            <person name="Ziels R.M."/>
            <person name="Hallam S.J."/>
        </authorList>
    </citation>
    <scope>NUCLEOTIDE SEQUENCE</scope>
    <source>
        <strain evidence="7">AB48</strain>
    </source>
</reference>
<evidence type="ECO:0000259" key="5">
    <source>
        <dbReference type="Pfam" id="PF03865"/>
    </source>
</evidence>
<name>A0ABY5ARG7_9CYAN</name>
<evidence type="ECO:0000256" key="3">
    <source>
        <dbReference type="ARBA" id="ARBA00023237"/>
    </source>
</evidence>
<sequence>MKVPCWLWLGGVGMAGLLTAGLGGDLAIAQTPPPQFPELPPLPDRLPPPSPEILVPPLDPPAQPDDPSDAVGEILVREIQLLGNTVFSGEELAPIIEAYEGRSLVFEDLINLRTEITDLYVANGYTTSGAFIPPQDVSDGVVQVQVVEGRLDRLSLEGVSRLSEGYIRRRIGRAAQPPLSLPQLEQALQLLQQDPAITSVRAELVAGRAPGLSELRLNVTEASPVEGGLGLANRNSPNVGSIRPSAQLEFHSPLGIGDSLRGEFALTDGVREGRIEYQIPINAENTRLSFLYKRGRSRVVQRPFDVLGIRSTEENWEFGISHPLWETPNDQFRLSLSLGIERSRTFISDNDPFSFSDGPQQGRSNLTVLRFTQEWSSRSPAEVVAARSQLSLGLDAFNATRNDDDPDGRFFAWLGQFQWVRSLSPDTLLVARVASQLSADSLLPISQFGLGGPDTVRGYLQNQRVGDSGIIASLEFRYPLIQDPRGWGTLQIAPFIDVGTVWNLGGDREIPNPQTLVGTGLGLRWDLANNFSATLDWGIPLVGVGDRGNSLQGNGIYFSIEYNLF</sequence>
<dbReference type="Gene3D" id="2.40.160.50">
    <property type="entry name" value="membrane protein fhac: a member of the omp85/tpsb transporter family"/>
    <property type="match status" value="1"/>
</dbReference>
<proteinExistence type="predicted"/>
<dbReference type="Pfam" id="PF08479">
    <property type="entry name" value="POTRA_2"/>
    <property type="match status" value="1"/>
</dbReference>
<dbReference type="Proteomes" id="UP001056708">
    <property type="component" value="Chromosome"/>
</dbReference>
<dbReference type="PANTHER" id="PTHR34597:SF3">
    <property type="entry name" value="OUTER MEMBRANE TRANSPORTER CDIB"/>
    <property type="match status" value="1"/>
</dbReference>
<evidence type="ECO:0000313" key="8">
    <source>
        <dbReference type="Proteomes" id="UP001056708"/>
    </source>
</evidence>
<feature type="domain" description="Polypeptide-transport-associated ShlB-type" evidence="6">
    <location>
        <begin position="76"/>
        <end position="149"/>
    </location>
</feature>
<keyword evidence="3" id="KW-0998">Cell outer membrane</keyword>
<dbReference type="Gene3D" id="3.10.20.310">
    <property type="entry name" value="membrane protein fhac"/>
    <property type="match status" value="1"/>
</dbReference>
<keyword evidence="2" id="KW-0812">Transmembrane</keyword>
<dbReference type="RefSeq" id="WP_252663456.1">
    <property type="nucleotide sequence ID" value="NZ_CP098611.1"/>
</dbReference>
<evidence type="ECO:0000256" key="2">
    <source>
        <dbReference type="ARBA" id="ARBA00022692"/>
    </source>
</evidence>
<evidence type="ECO:0000256" key="1">
    <source>
        <dbReference type="ARBA" id="ARBA00022452"/>
    </source>
</evidence>
<gene>
    <name evidence="7" type="ORF">NEA10_01445</name>
</gene>